<dbReference type="AlphaFoldDB" id="A0A369I525"/>
<proteinExistence type="predicted"/>
<evidence type="ECO:0000313" key="2">
    <source>
        <dbReference type="Proteomes" id="UP000253141"/>
    </source>
</evidence>
<accession>A0A369I525</accession>
<gene>
    <name evidence="1" type="ORF">DVG78_23105</name>
</gene>
<keyword evidence="2" id="KW-1185">Reference proteome</keyword>
<organism evidence="1 2">
    <name type="scientific">Runella aurantiaca</name>
    <dbReference type="NCBI Taxonomy" id="2282308"/>
    <lineage>
        <taxon>Bacteria</taxon>
        <taxon>Pseudomonadati</taxon>
        <taxon>Bacteroidota</taxon>
        <taxon>Cytophagia</taxon>
        <taxon>Cytophagales</taxon>
        <taxon>Spirosomataceae</taxon>
        <taxon>Runella</taxon>
    </lineage>
</organism>
<sequence length="59" mass="6504">MEIALLITITGFVGLATSVGMLYLSHSPTTHSASSGSRVSQQKRDDFFRKVKLNAHRIK</sequence>
<reference evidence="1 2" key="1">
    <citation type="submission" date="2018-07" db="EMBL/GenBank/DDBJ databases">
        <title>Genome analysis of Runella aurantiaca.</title>
        <authorList>
            <person name="Yang X."/>
        </authorList>
    </citation>
    <scope>NUCLEOTIDE SEQUENCE [LARGE SCALE GENOMIC DNA]</scope>
    <source>
        <strain evidence="1 2">YX9</strain>
    </source>
</reference>
<name>A0A369I525_9BACT</name>
<evidence type="ECO:0000313" key="1">
    <source>
        <dbReference type="EMBL" id="RDB03597.1"/>
    </source>
</evidence>
<dbReference type="Proteomes" id="UP000253141">
    <property type="component" value="Unassembled WGS sequence"/>
</dbReference>
<dbReference type="EMBL" id="QPIW01000025">
    <property type="protein sequence ID" value="RDB03597.1"/>
    <property type="molecule type" value="Genomic_DNA"/>
</dbReference>
<protein>
    <submittedName>
        <fullName evidence="1">Uncharacterized protein</fullName>
    </submittedName>
</protein>
<comment type="caution">
    <text evidence="1">The sequence shown here is derived from an EMBL/GenBank/DDBJ whole genome shotgun (WGS) entry which is preliminary data.</text>
</comment>